<keyword evidence="7 11" id="KW-0812">Transmembrane</keyword>
<evidence type="ECO:0000313" key="14">
    <source>
        <dbReference type="Proteomes" id="UP000712673"/>
    </source>
</evidence>
<dbReference type="InterPro" id="IPR050901">
    <property type="entry name" value="BP-dep_ABC_trans_perm"/>
</dbReference>
<feature type="transmembrane region" description="Helical" evidence="11">
    <location>
        <begin position="203"/>
        <end position="226"/>
    </location>
</feature>
<accession>A0A938B5C1</accession>
<evidence type="ECO:0000256" key="2">
    <source>
        <dbReference type="ARBA" id="ARBA00004651"/>
    </source>
</evidence>
<evidence type="ECO:0000256" key="7">
    <source>
        <dbReference type="ARBA" id="ARBA00022692"/>
    </source>
</evidence>
<proteinExistence type="inferred from homology"/>
<feature type="non-terminal residue" evidence="13">
    <location>
        <position position="259"/>
    </location>
</feature>
<evidence type="ECO:0000256" key="11">
    <source>
        <dbReference type="RuleBase" id="RU363032"/>
    </source>
</evidence>
<dbReference type="SUPFAM" id="SSF161098">
    <property type="entry name" value="MetI-like"/>
    <property type="match status" value="1"/>
</dbReference>
<gene>
    <name evidence="13" type="ORF">FJZ47_24850</name>
</gene>
<keyword evidence="5" id="KW-1003">Cell membrane</keyword>
<evidence type="ECO:0000256" key="5">
    <source>
        <dbReference type="ARBA" id="ARBA00022475"/>
    </source>
</evidence>
<comment type="similarity">
    <text evidence="3">Belongs to the binding-protein-dependent transport system permease family. MalFG subfamily.</text>
</comment>
<evidence type="ECO:0000256" key="9">
    <source>
        <dbReference type="ARBA" id="ARBA00023136"/>
    </source>
</evidence>
<keyword evidence="8 11" id="KW-1133">Transmembrane helix</keyword>
<dbReference type="AlphaFoldDB" id="A0A938B5C1"/>
<dbReference type="Proteomes" id="UP000712673">
    <property type="component" value="Unassembled WGS sequence"/>
</dbReference>
<feature type="transmembrane region" description="Helical" evidence="11">
    <location>
        <begin position="21"/>
        <end position="41"/>
    </location>
</feature>
<evidence type="ECO:0000256" key="4">
    <source>
        <dbReference type="ARBA" id="ARBA00022448"/>
    </source>
</evidence>
<dbReference type="PANTHER" id="PTHR32243:SF50">
    <property type="entry name" value="MALTOSE_MALTODEXTRIN TRANSPORT SYSTEM PERMEASE PROTEIN MALG"/>
    <property type="match status" value="1"/>
</dbReference>
<dbReference type="Pfam" id="PF00528">
    <property type="entry name" value="BPD_transp_1"/>
    <property type="match status" value="1"/>
</dbReference>
<evidence type="ECO:0000256" key="3">
    <source>
        <dbReference type="ARBA" id="ARBA00009047"/>
    </source>
</evidence>
<protein>
    <recommendedName>
        <fullName evidence="10">Maltose/maltodextrin transport system permease protein MalG</fullName>
    </recommendedName>
</protein>
<dbReference type="GO" id="GO:0005886">
    <property type="term" value="C:plasma membrane"/>
    <property type="evidence" value="ECO:0007669"/>
    <property type="project" value="UniProtKB-SubCell"/>
</dbReference>
<dbReference type="EMBL" id="VGLS01001148">
    <property type="protein sequence ID" value="MBM3227009.1"/>
    <property type="molecule type" value="Genomic_DNA"/>
</dbReference>
<feature type="transmembrane region" description="Helical" evidence="11">
    <location>
        <begin position="112"/>
        <end position="137"/>
    </location>
</feature>
<dbReference type="InterPro" id="IPR035906">
    <property type="entry name" value="MetI-like_sf"/>
</dbReference>
<keyword evidence="4 11" id="KW-0813">Transport</keyword>
<comment type="function">
    <text evidence="1">Part of the ABC transporter complex MalEFGK involved in maltose/maltodextrin import. Probably responsible for the translocation of the substrate across the membrane.</text>
</comment>
<evidence type="ECO:0000256" key="1">
    <source>
        <dbReference type="ARBA" id="ARBA00002264"/>
    </source>
</evidence>
<evidence type="ECO:0000259" key="12">
    <source>
        <dbReference type="PROSITE" id="PS50928"/>
    </source>
</evidence>
<feature type="domain" description="ABC transmembrane type-1" evidence="12">
    <location>
        <begin position="78"/>
        <end position="259"/>
    </location>
</feature>
<comment type="caution">
    <text evidence="13">The sequence shown here is derived from an EMBL/GenBank/DDBJ whole genome shotgun (WGS) entry which is preliminary data.</text>
</comment>
<keyword evidence="9 11" id="KW-0472">Membrane</keyword>
<keyword evidence="6" id="KW-0762">Sugar transport</keyword>
<dbReference type="CDD" id="cd06261">
    <property type="entry name" value="TM_PBP2"/>
    <property type="match status" value="1"/>
</dbReference>
<evidence type="ECO:0000313" key="13">
    <source>
        <dbReference type="EMBL" id="MBM3227009.1"/>
    </source>
</evidence>
<feature type="transmembrane region" description="Helical" evidence="11">
    <location>
        <begin position="143"/>
        <end position="165"/>
    </location>
</feature>
<dbReference type="PANTHER" id="PTHR32243">
    <property type="entry name" value="MALTOSE TRANSPORT SYSTEM PERMEASE-RELATED"/>
    <property type="match status" value="1"/>
</dbReference>
<dbReference type="PROSITE" id="PS50928">
    <property type="entry name" value="ABC_TM1"/>
    <property type="match status" value="1"/>
</dbReference>
<evidence type="ECO:0000256" key="8">
    <source>
        <dbReference type="ARBA" id="ARBA00022989"/>
    </source>
</evidence>
<feature type="transmembrane region" description="Helical" evidence="11">
    <location>
        <begin position="82"/>
        <end position="103"/>
    </location>
</feature>
<evidence type="ECO:0000256" key="10">
    <source>
        <dbReference type="ARBA" id="ARBA00041109"/>
    </source>
</evidence>
<dbReference type="GO" id="GO:0042956">
    <property type="term" value="P:maltodextrin transmembrane transport"/>
    <property type="evidence" value="ECO:0007669"/>
    <property type="project" value="TreeGrafter"/>
</dbReference>
<name>A0A938B5C1_UNCTE</name>
<dbReference type="InterPro" id="IPR000515">
    <property type="entry name" value="MetI-like"/>
</dbReference>
<dbReference type="Gene3D" id="1.10.3720.10">
    <property type="entry name" value="MetI-like"/>
    <property type="match status" value="1"/>
</dbReference>
<reference evidence="13" key="1">
    <citation type="submission" date="2019-03" db="EMBL/GenBank/DDBJ databases">
        <title>Lake Tanganyika Metagenome-Assembled Genomes (MAGs).</title>
        <authorList>
            <person name="Tran P."/>
        </authorList>
    </citation>
    <scope>NUCLEOTIDE SEQUENCE</scope>
    <source>
        <strain evidence="13">K_DeepCast_65m_m2_066</strain>
    </source>
</reference>
<dbReference type="GO" id="GO:0015423">
    <property type="term" value="F:ABC-type maltose transporter activity"/>
    <property type="evidence" value="ECO:0007669"/>
    <property type="project" value="TreeGrafter"/>
</dbReference>
<comment type="subcellular location">
    <subcellularLocation>
        <location evidence="2 11">Cell membrane</location>
        <topology evidence="2 11">Multi-pass membrane protein</topology>
    </subcellularLocation>
</comment>
<evidence type="ECO:0000256" key="6">
    <source>
        <dbReference type="ARBA" id="ARBA00022597"/>
    </source>
</evidence>
<organism evidence="13 14">
    <name type="scientific">Tectimicrobiota bacterium</name>
    <dbReference type="NCBI Taxonomy" id="2528274"/>
    <lineage>
        <taxon>Bacteria</taxon>
        <taxon>Pseudomonadati</taxon>
        <taxon>Nitrospinota/Tectimicrobiota group</taxon>
        <taxon>Candidatus Tectimicrobiota</taxon>
    </lineage>
</organism>
<sequence>MRLDHEHSAQTSSLPRLMLCGLALLSLPIVLMYLWLVLASFNHDSLASFWPTRWTLQHWRFLWLPSVKPGYPNIWQVTANSVLFSLAVMLLEVSIASLAGYVLSRWQFRSRLLLLQGTLLLHAFPAIALIIAIFFVLRALHLLNTLAGVLLVKVALELPFALWVMKGFFDAIPWHVEMAALVDGAGRLTTWYRILLPQIRPGITALSLFAFLSGWGEYVFLVTFILDKSGWTLSRYVAGMLGEGEVFVDYGLLTAAGLF</sequence>